<comment type="caution">
    <text evidence="1">The sequence shown here is derived from an EMBL/GenBank/DDBJ whole genome shotgun (WGS) entry which is preliminary data.</text>
</comment>
<dbReference type="Proteomes" id="UP000037904">
    <property type="component" value="Unassembled WGS sequence"/>
</dbReference>
<keyword evidence="2" id="KW-1185">Reference proteome</keyword>
<protein>
    <submittedName>
        <fullName evidence="1">Set protein 5</fullName>
    </submittedName>
</protein>
<evidence type="ECO:0000313" key="1">
    <source>
        <dbReference type="EMBL" id="KPA40056.1"/>
    </source>
</evidence>
<proteinExistence type="predicted"/>
<evidence type="ECO:0000313" key="2">
    <source>
        <dbReference type="Proteomes" id="UP000037904"/>
    </source>
</evidence>
<sequence length="183" mass="20773">MGVLEFDCGFSVYPPLNPNDPNTIDLYNTYLTTLTTKFEGRVEPSALSADKRILITPATPRPDHASISPDNAAAFYCFMLPGLPKIPVDAAHCDKFLGFGLTFRHDAGWTKETVEEYVREVYVVAVDHFGDRVRYWHGLYGRRSNKQWGYYSRADIENAEDLVRKALVKKPDVMEREDGHIIA</sequence>
<accession>A0A0M9EV12</accession>
<dbReference type="AlphaFoldDB" id="A0A0M9EV12"/>
<organism evidence="1 2">
    <name type="scientific">Fusarium langsethiae</name>
    <dbReference type="NCBI Taxonomy" id="179993"/>
    <lineage>
        <taxon>Eukaryota</taxon>
        <taxon>Fungi</taxon>
        <taxon>Dikarya</taxon>
        <taxon>Ascomycota</taxon>
        <taxon>Pezizomycotina</taxon>
        <taxon>Sordariomycetes</taxon>
        <taxon>Hypocreomycetidae</taxon>
        <taxon>Hypocreales</taxon>
        <taxon>Nectriaceae</taxon>
        <taxon>Fusarium</taxon>
    </lineage>
</organism>
<gene>
    <name evidence="1" type="ORF">FLAG1_07083</name>
</gene>
<dbReference type="OrthoDB" id="5076487at2759"/>
<name>A0A0M9EV12_FUSLA</name>
<reference evidence="1 2" key="1">
    <citation type="submission" date="2015-04" db="EMBL/GenBank/DDBJ databases">
        <title>The draft genome sequence of Fusarium langsethiae, a T-2/HT-2 mycotoxin producer.</title>
        <authorList>
            <person name="Lysoe E."/>
            <person name="Divon H.H."/>
            <person name="Terzi V."/>
            <person name="Orru L."/>
            <person name="Lamontanara A."/>
            <person name="Kolseth A.-K."/>
            <person name="Frandsen R.J."/>
            <person name="Nielsen K."/>
            <person name="Thrane U."/>
        </authorList>
    </citation>
    <scope>NUCLEOTIDE SEQUENCE [LARGE SCALE GENOMIC DNA]</scope>
    <source>
        <strain evidence="1 2">Fl201059</strain>
    </source>
</reference>
<dbReference type="EMBL" id="JXCE01000155">
    <property type="protein sequence ID" value="KPA40056.1"/>
    <property type="molecule type" value="Genomic_DNA"/>
</dbReference>